<gene>
    <name evidence="1" type="ORF">LRP50_16750</name>
</gene>
<protein>
    <submittedName>
        <fullName evidence="1">tRNA (Adenine(22)-N(1))-methyltransferase TrmK</fullName>
    </submittedName>
</protein>
<name>A0ABT5R5M8_9GAMM</name>
<organism evidence="1 2">
    <name type="scientific">Enterovibrio gelatinilyticus</name>
    <dbReference type="NCBI Taxonomy" id="2899819"/>
    <lineage>
        <taxon>Bacteria</taxon>
        <taxon>Pseudomonadati</taxon>
        <taxon>Pseudomonadota</taxon>
        <taxon>Gammaproteobacteria</taxon>
        <taxon>Vibrionales</taxon>
        <taxon>Vibrionaceae</taxon>
        <taxon>Enterovibrio</taxon>
    </lineage>
</organism>
<sequence length="236" mass="26912">MKLSKRLKHIEQMVTSRYTHIWDCCCDHGFLGAALLKRNAADKVHFVDIVPNLMVTLETHLNRLYPDVSSQWQTHCIDVATLPLVDYQGTHLVIIAGVGGDLMNEFVSAIHRSHPDMEIDFLLCPVHHQFVLREKLIEMAFSLKDEVLVEDNQRFYEIILVSNRTNEQAPVSPVGEKIWHAYCDDQAHITQRYLTKSLAHYSRIQRGNAAIGGHIIEAYQAVTLNRNQMGLENSLG</sequence>
<reference evidence="1" key="1">
    <citation type="submission" date="2021-12" db="EMBL/GenBank/DDBJ databases">
        <title>Enterovibrio ZSDZ35 sp. nov. and Enterovibrio ZSDZ42 sp. nov., isolated from coastal seawater in Qingdao.</title>
        <authorList>
            <person name="Zhang P."/>
        </authorList>
    </citation>
    <scope>NUCLEOTIDE SEQUENCE</scope>
    <source>
        <strain evidence="1">ZSDZ42</strain>
    </source>
</reference>
<comment type="caution">
    <text evidence="1">The sequence shown here is derived from an EMBL/GenBank/DDBJ whole genome shotgun (WGS) entry which is preliminary data.</text>
</comment>
<dbReference type="InterPro" id="IPR016876">
    <property type="entry name" value="UCP028234"/>
</dbReference>
<dbReference type="PIRSF" id="PIRSF028234">
    <property type="entry name" value="UCP028234"/>
    <property type="match status" value="1"/>
</dbReference>
<accession>A0ABT5R5M8</accession>
<proteinExistence type="predicted"/>
<dbReference type="Pfam" id="PF12847">
    <property type="entry name" value="Methyltransf_18"/>
    <property type="match status" value="1"/>
</dbReference>
<dbReference type="Gene3D" id="3.40.50.150">
    <property type="entry name" value="Vaccinia Virus protein VP39"/>
    <property type="match status" value="1"/>
</dbReference>
<evidence type="ECO:0000313" key="1">
    <source>
        <dbReference type="EMBL" id="MDD1794787.1"/>
    </source>
</evidence>
<dbReference type="EMBL" id="JAJUBC010000020">
    <property type="protein sequence ID" value="MDD1794787.1"/>
    <property type="molecule type" value="Genomic_DNA"/>
</dbReference>
<dbReference type="PANTHER" id="PTHR38451:SF1">
    <property type="entry name" value="TRNA (ADENINE(22)-N(1))-METHYLTRANSFERASE"/>
    <property type="match status" value="1"/>
</dbReference>
<dbReference type="Proteomes" id="UP001149400">
    <property type="component" value="Unassembled WGS sequence"/>
</dbReference>
<dbReference type="SUPFAM" id="SSF53335">
    <property type="entry name" value="S-adenosyl-L-methionine-dependent methyltransferases"/>
    <property type="match status" value="1"/>
</dbReference>
<dbReference type="InterPro" id="IPR029063">
    <property type="entry name" value="SAM-dependent_MTases_sf"/>
</dbReference>
<dbReference type="RefSeq" id="WP_274165609.1">
    <property type="nucleotide sequence ID" value="NZ_JAJUBC010000020.1"/>
</dbReference>
<dbReference type="PANTHER" id="PTHR38451">
    <property type="entry name" value="TRNA (ADENINE(22)-N(1))-METHYLTRANSFERASE"/>
    <property type="match status" value="1"/>
</dbReference>
<evidence type="ECO:0000313" key="2">
    <source>
        <dbReference type="Proteomes" id="UP001149400"/>
    </source>
</evidence>
<keyword evidence="2" id="KW-1185">Reference proteome</keyword>